<dbReference type="OrthoDB" id="327939at2"/>
<protein>
    <submittedName>
        <fullName evidence="2">Motility protein</fullName>
    </submittedName>
</protein>
<keyword evidence="3" id="KW-1185">Reference proteome</keyword>
<name>A0A5F1Y7V2_9LEPT</name>
<sequence>MSAFYVFAGINHFLNPSFYLRMMPPYLPAHNWLNWISGCAEIVLGAALLFPSARKLASYGVILLLILVFPANVYMLQAALSGENFGVPLWGLFVRLPFQLVFIAWAWFVRDAD</sequence>
<organism evidence="2 3">
    <name type="scientific">Leptospira gomenensis</name>
    <dbReference type="NCBI Taxonomy" id="2484974"/>
    <lineage>
        <taxon>Bacteria</taxon>
        <taxon>Pseudomonadati</taxon>
        <taxon>Spirochaetota</taxon>
        <taxon>Spirochaetia</taxon>
        <taxon>Leptospirales</taxon>
        <taxon>Leptospiraceae</taxon>
        <taxon>Leptospira</taxon>
    </lineage>
</organism>
<evidence type="ECO:0000256" key="1">
    <source>
        <dbReference type="SAM" id="Phobius"/>
    </source>
</evidence>
<keyword evidence="1" id="KW-0472">Membrane</keyword>
<dbReference type="PANTHER" id="PTHR36974:SF1">
    <property type="entry name" value="DOXX FAMILY MEMBRANE PROTEIN"/>
    <property type="match status" value="1"/>
</dbReference>
<dbReference type="PANTHER" id="PTHR36974">
    <property type="entry name" value="MEMBRANE PROTEIN-RELATED"/>
    <property type="match status" value="1"/>
</dbReference>
<keyword evidence="1" id="KW-0812">Transmembrane</keyword>
<accession>A0A5F1Y7V2</accession>
<reference evidence="2" key="1">
    <citation type="journal article" date="2019" name="PLoS Negl. Trop. Dis.">
        <title>Revisiting the worldwide diversity of Leptospira species in the environment.</title>
        <authorList>
            <person name="Vincent A.T."/>
            <person name="Schiettekatte O."/>
            <person name="Bourhy P."/>
            <person name="Veyrier F.J."/>
            <person name="Picardeau M."/>
        </authorList>
    </citation>
    <scope>NUCLEOTIDE SEQUENCE [LARGE SCALE GENOMIC DNA]</scope>
    <source>
        <strain evidence="2">201800299</strain>
    </source>
</reference>
<dbReference type="EMBL" id="RQFA01000072">
    <property type="protein sequence ID" value="TGK29528.1"/>
    <property type="molecule type" value="Genomic_DNA"/>
</dbReference>
<dbReference type="AlphaFoldDB" id="A0A5F1Y7V2"/>
<evidence type="ECO:0000313" key="2">
    <source>
        <dbReference type="EMBL" id="TGK29528.1"/>
    </source>
</evidence>
<keyword evidence="1" id="KW-1133">Transmembrane helix</keyword>
<feature type="transmembrane region" description="Helical" evidence="1">
    <location>
        <begin position="89"/>
        <end position="109"/>
    </location>
</feature>
<feature type="transmembrane region" description="Helical" evidence="1">
    <location>
        <begin position="32"/>
        <end position="50"/>
    </location>
</feature>
<dbReference type="Proteomes" id="UP000298277">
    <property type="component" value="Unassembled WGS sequence"/>
</dbReference>
<feature type="transmembrane region" description="Helical" evidence="1">
    <location>
        <begin position="57"/>
        <end position="77"/>
    </location>
</feature>
<proteinExistence type="predicted"/>
<evidence type="ECO:0000313" key="3">
    <source>
        <dbReference type="Proteomes" id="UP000298277"/>
    </source>
</evidence>
<comment type="caution">
    <text evidence="2">The sequence shown here is derived from an EMBL/GenBank/DDBJ whole genome shotgun (WGS) entry which is preliminary data.</text>
</comment>
<gene>
    <name evidence="2" type="ORF">EHQ17_15685</name>
</gene>